<reference evidence="1 2" key="1">
    <citation type="submission" date="2016-07" db="EMBL/GenBank/DDBJ databases">
        <title>Pervasive Adenine N6-methylation of Active Genes in Fungi.</title>
        <authorList>
            <consortium name="DOE Joint Genome Institute"/>
            <person name="Mondo S.J."/>
            <person name="Dannebaum R.O."/>
            <person name="Kuo R.C."/>
            <person name="Labutti K."/>
            <person name="Haridas S."/>
            <person name="Kuo A."/>
            <person name="Salamov A."/>
            <person name="Ahrendt S.R."/>
            <person name="Lipzen A."/>
            <person name="Sullivan W."/>
            <person name="Andreopoulos W.B."/>
            <person name="Clum A."/>
            <person name="Lindquist E."/>
            <person name="Daum C."/>
            <person name="Ramamoorthy G.K."/>
            <person name="Gryganskyi A."/>
            <person name="Culley D."/>
            <person name="Magnuson J.K."/>
            <person name="James T.Y."/>
            <person name="O'Malley M.A."/>
            <person name="Stajich J.E."/>
            <person name="Spatafora J.W."/>
            <person name="Visel A."/>
            <person name="Grigoriev I.V."/>
        </authorList>
    </citation>
    <scope>NUCLEOTIDE SEQUENCE [LARGE SCALE GENOMIC DNA]</scope>
    <source>
        <strain evidence="1 2">CBS 115471</strain>
    </source>
</reference>
<accession>A0A1Y2A3M7</accession>
<comment type="caution">
    <text evidence="1">The sequence shown here is derived from an EMBL/GenBank/DDBJ whole genome shotgun (WGS) entry which is preliminary data.</text>
</comment>
<dbReference type="OrthoDB" id="5235678at2759"/>
<dbReference type="Proteomes" id="UP000193144">
    <property type="component" value="Unassembled WGS sequence"/>
</dbReference>
<name>A0A1Y2A3M7_9PLEO</name>
<organism evidence="1 2">
    <name type="scientific">Clohesyomyces aquaticus</name>
    <dbReference type="NCBI Taxonomy" id="1231657"/>
    <lineage>
        <taxon>Eukaryota</taxon>
        <taxon>Fungi</taxon>
        <taxon>Dikarya</taxon>
        <taxon>Ascomycota</taxon>
        <taxon>Pezizomycotina</taxon>
        <taxon>Dothideomycetes</taxon>
        <taxon>Pleosporomycetidae</taxon>
        <taxon>Pleosporales</taxon>
        <taxon>Lindgomycetaceae</taxon>
        <taxon>Clohesyomyces</taxon>
    </lineage>
</organism>
<evidence type="ECO:0000313" key="2">
    <source>
        <dbReference type="Proteomes" id="UP000193144"/>
    </source>
</evidence>
<proteinExistence type="predicted"/>
<gene>
    <name evidence="1" type="ORF">BCR34DRAFT_584025</name>
</gene>
<protein>
    <submittedName>
        <fullName evidence="1">Uncharacterized protein</fullName>
    </submittedName>
</protein>
<keyword evidence="2" id="KW-1185">Reference proteome</keyword>
<sequence length="100" mass="11335">MFNAVLKSVPIKTVSVGTTRVAVEYAAETTSWKRSHLAQWVKMTASLKALKIPLCPLAPLKPSWQFSETEHLSKKDSYPHYTTVWQDNNGKHITTKHLTQ</sequence>
<dbReference type="AlphaFoldDB" id="A0A1Y2A3M7"/>
<dbReference type="EMBL" id="MCFA01000015">
    <property type="protein sequence ID" value="ORY16960.1"/>
    <property type="molecule type" value="Genomic_DNA"/>
</dbReference>
<evidence type="ECO:0000313" key="1">
    <source>
        <dbReference type="EMBL" id="ORY16960.1"/>
    </source>
</evidence>